<dbReference type="AlphaFoldDB" id="A0A2D0J1L9"/>
<keyword evidence="3" id="KW-1003">Cell membrane</keyword>
<dbReference type="EMBL" id="NIBS01000007">
    <property type="protein sequence ID" value="PHM28012.1"/>
    <property type="molecule type" value="Genomic_DNA"/>
</dbReference>
<evidence type="ECO:0000256" key="3">
    <source>
        <dbReference type="ARBA" id="ARBA00022475"/>
    </source>
</evidence>
<sequence>MNIRITPQIAVVLTLIATFLWGSNFQVTKIALVALPPWTASGERFVFAVLCIFIFMMFRRKINGRVLKKNWLAFICLGGIGIAGFNGALFVGLQHGHPVTAALIMATTPVSANILEAIINRRFPEIIRTIGMIISLLGVALVITNGQLIFGSTVHIEKGVLIIFAGSLSWAIYTVGIRVFVTEATPLETTSWTMFFGMIILVIVTIVVESPVPALLSAPLESHLASIYMGIAGSFLAYLFWNIGITIRGAGKTAIFFNFVPVFALIIQIIVENRFNLIQFIGGTLTILGVLLGQGTSKMFRRTLP</sequence>
<dbReference type="GO" id="GO:0005886">
    <property type="term" value="C:plasma membrane"/>
    <property type="evidence" value="ECO:0007669"/>
    <property type="project" value="UniProtKB-SubCell"/>
</dbReference>
<feature type="domain" description="EamA" evidence="9">
    <location>
        <begin position="9"/>
        <end position="143"/>
    </location>
</feature>
<accession>A0A2D0J1L9</accession>
<feature type="transmembrane region" description="Helical" evidence="8">
    <location>
        <begin position="277"/>
        <end position="293"/>
    </location>
</feature>
<evidence type="ECO:0000256" key="5">
    <source>
        <dbReference type="ARBA" id="ARBA00022989"/>
    </source>
</evidence>
<feature type="transmembrane region" description="Helical" evidence="8">
    <location>
        <begin position="222"/>
        <end position="241"/>
    </location>
</feature>
<evidence type="ECO:0000313" key="10">
    <source>
        <dbReference type="EMBL" id="PHM28012.1"/>
    </source>
</evidence>
<feature type="domain" description="EamA" evidence="9">
    <location>
        <begin position="158"/>
        <end position="292"/>
    </location>
</feature>
<evidence type="ECO:0000256" key="8">
    <source>
        <dbReference type="SAM" id="Phobius"/>
    </source>
</evidence>
<feature type="transmembrane region" description="Helical" evidence="8">
    <location>
        <begin position="253"/>
        <end position="271"/>
    </location>
</feature>
<evidence type="ECO:0000256" key="1">
    <source>
        <dbReference type="ARBA" id="ARBA00004651"/>
    </source>
</evidence>
<feature type="transmembrane region" description="Helical" evidence="8">
    <location>
        <begin position="70"/>
        <end position="93"/>
    </location>
</feature>
<dbReference type="Pfam" id="PF00892">
    <property type="entry name" value="EamA"/>
    <property type="match status" value="2"/>
</dbReference>
<evidence type="ECO:0000256" key="2">
    <source>
        <dbReference type="ARBA" id="ARBA00009853"/>
    </source>
</evidence>
<feature type="transmembrane region" description="Helical" evidence="8">
    <location>
        <begin position="99"/>
        <end position="119"/>
    </location>
</feature>
<dbReference type="InterPro" id="IPR050638">
    <property type="entry name" value="AA-Vitamin_Transporters"/>
</dbReference>
<evidence type="ECO:0000256" key="7">
    <source>
        <dbReference type="ARBA" id="ARBA00040595"/>
    </source>
</evidence>
<evidence type="ECO:0000313" key="11">
    <source>
        <dbReference type="Proteomes" id="UP000225833"/>
    </source>
</evidence>
<feature type="transmembrane region" description="Helical" evidence="8">
    <location>
        <begin position="160"/>
        <end position="181"/>
    </location>
</feature>
<proteinExistence type="inferred from homology"/>
<comment type="subcellular location">
    <subcellularLocation>
        <location evidence="1">Cell membrane</location>
        <topology evidence="1">Multi-pass membrane protein</topology>
    </subcellularLocation>
</comment>
<feature type="transmembrane region" description="Helical" evidence="8">
    <location>
        <begin position="41"/>
        <end position="58"/>
    </location>
</feature>
<reference evidence="10 11" key="1">
    <citation type="journal article" date="2017" name="Nat. Microbiol.">
        <title>Natural product diversity associated with the nematode symbionts Photorhabdus and Xenorhabdus.</title>
        <authorList>
            <person name="Tobias N.J."/>
            <person name="Wolff H."/>
            <person name="Djahanschiri B."/>
            <person name="Grundmann F."/>
            <person name="Kronenwerth M."/>
            <person name="Shi Y.M."/>
            <person name="Simonyi S."/>
            <person name="Grun P."/>
            <person name="Shapiro-Ilan D."/>
            <person name="Pidot S.J."/>
            <person name="Stinear T.P."/>
            <person name="Ebersberger I."/>
            <person name="Bode H.B."/>
        </authorList>
    </citation>
    <scope>NUCLEOTIDE SEQUENCE [LARGE SCALE GENOMIC DNA]</scope>
    <source>
        <strain evidence="10 11">DSM 16342</strain>
    </source>
</reference>
<evidence type="ECO:0000256" key="6">
    <source>
        <dbReference type="ARBA" id="ARBA00023136"/>
    </source>
</evidence>
<dbReference type="Proteomes" id="UP000225833">
    <property type="component" value="Unassembled WGS sequence"/>
</dbReference>
<feature type="transmembrane region" description="Helical" evidence="8">
    <location>
        <begin position="126"/>
        <end position="148"/>
    </location>
</feature>
<keyword evidence="5 8" id="KW-1133">Transmembrane helix</keyword>
<evidence type="ECO:0000259" key="9">
    <source>
        <dbReference type="Pfam" id="PF00892"/>
    </source>
</evidence>
<dbReference type="PANTHER" id="PTHR32322">
    <property type="entry name" value="INNER MEMBRANE TRANSPORTER"/>
    <property type="match status" value="1"/>
</dbReference>
<comment type="similarity">
    <text evidence="2">Belongs to the drug/metabolite transporter (DMT) superfamily. 10 TMS drug/metabolite exporter (DME) (TC 2.A.7.3) family.</text>
</comment>
<dbReference type="PANTHER" id="PTHR32322:SF18">
    <property type="entry name" value="S-ADENOSYLMETHIONINE_S-ADENOSYLHOMOCYSTEINE TRANSPORTER"/>
    <property type="match status" value="1"/>
</dbReference>
<keyword evidence="4 8" id="KW-0812">Transmembrane</keyword>
<keyword evidence="6 8" id="KW-0472">Membrane</keyword>
<feature type="transmembrane region" description="Helical" evidence="8">
    <location>
        <begin position="193"/>
        <end position="216"/>
    </location>
</feature>
<evidence type="ECO:0000256" key="4">
    <source>
        <dbReference type="ARBA" id="ARBA00022692"/>
    </source>
</evidence>
<protein>
    <recommendedName>
        <fullName evidence="7">Threonine/homoserine exporter RhtA</fullName>
    </recommendedName>
</protein>
<dbReference type="RefSeq" id="WP_244589889.1">
    <property type="nucleotide sequence ID" value="NZ_CAWNNJ010000141.1"/>
</dbReference>
<gene>
    <name evidence="10" type="ORF">Xbud_01739</name>
</gene>
<dbReference type="InterPro" id="IPR000620">
    <property type="entry name" value="EamA_dom"/>
</dbReference>
<name>A0A2D0J1L9_XENBU</name>
<organism evidence="10 11">
    <name type="scientific">Xenorhabdus budapestensis</name>
    <dbReference type="NCBI Taxonomy" id="290110"/>
    <lineage>
        <taxon>Bacteria</taxon>
        <taxon>Pseudomonadati</taxon>
        <taxon>Pseudomonadota</taxon>
        <taxon>Gammaproteobacteria</taxon>
        <taxon>Enterobacterales</taxon>
        <taxon>Morganellaceae</taxon>
        <taxon>Xenorhabdus</taxon>
    </lineage>
</organism>
<dbReference type="InterPro" id="IPR037185">
    <property type="entry name" value="EmrE-like"/>
</dbReference>
<dbReference type="SUPFAM" id="SSF103481">
    <property type="entry name" value="Multidrug resistance efflux transporter EmrE"/>
    <property type="match status" value="2"/>
</dbReference>
<comment type="caution">
    <text evidence="10">The sequence shown here is derived from an EMBL/GenBank/DDBJ whole genome shotgun (WGS) entry which is preliminary data.</text>
</comment>